<sequence>MTKKNDGFTLLELLTVILIVGILAVASTGSFTQLISGSVSSVASESAMVGFYSAKSEALKRRTNVTICALKSNSQDTCGTNQADWKNGYLIFVDNQGGEADGIINSGDEILVVNQNHSSVVVTSSNTWFSYDGEGRSQAGTVRFCDTSEAGRSKLLNMSLIGIPKVDDSAAGCS</sequence>
<dbReference type="InterPro" id="IPR012902">
    <property type="entry name" value="N_methyl_site"/>
</dbReference>
<proteinExistence type="inferred from homology"/>
<evidence type="ECO:0000259" key="12">
    <source>
        <dbReference type="Pfam" id="PF12019"/>
    </source>
</evidence>
<evidence type="ECO:0000256" key="11">
    <source>
        <dbReference type="SAM" id="Phobius"/>
    </source>
</evidence>
<accession>A0AA37W4S3</accession>
<keyword evidence="7 11" id="KW-1133">Transmembrane helix</keyword>
<name>A0AA37W4S3_9GAMM</name>
<gene>
    <name evidence="13" type="ORF">GCM10007876_03830</name>
</gene>
<evidence type="ECO:0000256" key="6">
    <source>
        <dbReference type="ARBA" id="ARBA00022692"/>
    </source>
</evidence>
<dbReference type="NCBIfam" id="TIGR02532">
    <property type="entry name" value="IV_pilin_GFxxxE"/>
    <property type="match status" value="1"/>
</dbReference>
<evidence type="ECO:0000256" key="3">
    <source>
        <dbReference type="ARBA" id="ARBA00022475"/>
    </source>
</evidence>
<dbReference type="SUPFAM" id="SSF54523">
    <property type="entry name" value="Pili subunits"/>
    <property type="match status" value="1"/>
</dbReference>
<reference evidence="13" key="2">
    <citation type="submission" date="2023-01" db="EMBL/GenBank/DDBJ databases">
        <title>Draft genome sequence of Litoribrevibacter albus strain NBRC 110071.</title>
        <authorList>
            <person name="Sun Q."/>
            <person name="Mori K."/>
        </authorList>
    </citation>
    <scope>NUCLEOTIDE SEQUENCE</scope>
    <source>
        <strain evidence="13">NBRC 110071</strain>
    </source>
</reference>
<evidence type="ECO:0000256" key="10">
    <source>
        <dbReference type="ARBA" id="ARBA00030775"/>
    </source>
</evidence>
<dbReference type="Proteomes" id="UP001161389">
    <property type="component" value="Unassembled WGS sequence"/>
</dbReference>
<keyword evidence="14" id="KW-1185">Reference proteome</keyword>
<keyword evidence="8 11" id="KW-0472">Membrane</keyword>
<comment type="caution">
    <text evidence="13">The sequence shown here is derived from an EMBL/GenBank/DDBJ whole genome shotgun (WGS) entry which is preliminary data.</text>
</comment>
<evidence type="ECO:0000313" key="14">
    <source>
        <dbReference type="Proteomes" id="UP001161389"/>
    </source>
</evidence>
<dbReference type="EMBL" id="BSNM01000003">
    <property type="protein sequence ID" value="GLQ29905.1"/>
    <property type="molecule type" value="Genomic_DNA"/>
</dbReference>
<keyword evidence="6 11" id="KW-0812">Transmembrane</keyword>
<evidence type="ECO:0000256" key="2">
    <source>
        <dbReference type="ARBA" id="ARBA00021549"/>
    </source>
</evidence>
<dbReference type="Pfam" id="PF12019">
    <property type="entry name" value="GspH"/>
    <property type="match status" value="1"/>
</dbReference>
<dbReference type="Gene3D" id="3.55.40.10">
    <property type="entry name" value="minor pseudopilin epsh domain"/>
    <property type="match status" value="1"/>
</dbReference>
<keyword evidence="5" id="KW-0997">Cell inner membrane</keyword>
<evidence type="ECO:0000256" key="9">
    <source>
        <dbReference type="ARBA" id="ARBA00025772"/>
    </source>
</evidence>
<dbReference type="Pfam" id="PF07963">
    <property type="entry name" value="N_methyl"/>
    <property type="match status" value="1"/>
</dbReference>
<evidence type="ECO:0000313" key="13">
    <source>
        <dbReference type="EMBL" id="GLQ29905.1"/>
    </source>
</evidence>
<dbReference type="InterPro" id="IPR045584">
    <property type="entry name" value="Pilin-like"/>
</dbReference>
<evidence type="ECO:0000256" key="7">
    <source>
        <dbReference type="ARBA" id="ARBA00022989"/>
    </source>
</evidence>
<dbReference type="GO" id="GO:0015628">
    <property type="term" value="P:protein secretion by the type II secretion system"/>
    <property type="evidence" value="ECO:0007669"/>
    <property type="project" value="InterPro"/>
</dbReference>
<dbReference type="GO" id="GO:0005886">
    <property type="term" value="C:plasma membrane"/>
    <property type="evidence" value="ECO:0007669"/>
    <property type="project" value="UniProtKB-SubCell"/>
</dbReference>
<comment type="subcellular location">
    <subcellularLocation>
        <location evidence="1">Cell inner membrane</location>
        <topology evidence="1">Single-pass membrane protein</topology>
    </subcellularLocation>
</comment>
<keyword evidence="3" id="KW-1003">Cell membrane</keyword>
<evidence type="ECO:0000256" key="5">
    <source>
        <dbReference type="ARBA" id="ARBA00022519"/>
    </source>
</evidence>
<feature type="domain" description="General secretion pathway GspH" evidence="12">
    <location>
        <begin position="50"/>
        <end position="159"/>
    </location>
</feature>
<keyword evidence="4" id="KW-0488">Methylation</keyword>
<organism evidence="13 14">
    <name type="scientific">Litoribrevibacter albus</name>
    <dbReference type="NCBI Taxonomy" id="1473156"/>
    <lineage>
        <taxon>Bacteria</taxon>
        <taxon>Pseudomonadati</taxon>
        <taxon>Pseudomonadota</taxon>
        <taxon>Gammaproteobacteria</taxon>
        <taxon>Oceanospirillales</taxon>
        <taxon>Oceanospirillaceae</taxon>
        <taxon>Litoribrevibacter</taxon>
    </lineage>
</organism>
<reference evidence="13" key="1">
    <citation type="journal article" date="2014" name="Int. J. Syst. Evol. Microbiol.">
        <title>Complete genome sequence of Corynebacterium casei LMG S-19264T (=DSM 44701T), isolated from a smear-ripened cheese.</title>
        <authorList>
            <consortium name="US DOE Joint Genome Institute (JGI-PGF)"/>
            <person name="Walter F."/>
            <person name="Albersmeier A."/>
            <person name="Kalinowski J."/>
            <person name="Ruckert C."/>
        </authorList>
    </citation>
    <scope>NUCLEOTIDE SEQUENCE</scope>
    <source>
        <strain evidence="13">NBRC 110071</strain>
    </source>
</reference>
<dbReference type="GO" id="GO:0015627">
    <property type="term" value="C:type II protein secretion system complex"/>
    <property type="evidence" value="ECO:0007669"/>
    <property type="project" value="InterPro"/>
</dbReference>
<protein>
    <recommendedName>
        <fullName evidence="2">Type II secretion system protein H</fullName>
    </recommendedName>
    <alternativeName>
        <fullName evidence="10">General secretion pathway protein H</fullName>
    </alternativeName>
</protein>
<evidence type="ECO:0000256" key="4">
    <source>
        <dbReference type="ARBA" id="ARBA00022481"/>
    </source>
</evidence>
<dbReference type="InterPro" id="IPR022346">
    <property type="entry name" value="T2SS_GspH"/>
</dbReference>
<dbReference type="AlphaFoldDB" id="A0AA37W4S3"/>
<evidence type="ECO:0000256" key="8">
    <source>
        <dbReference type="ARBA" id="ARBA00023136"/>
    </source>
</evidence>
<feature type="transmembrane region" description="Helical" evidence="11">
    <location>
        <begin position="7"/>
        <end position="28"/>
    </location>
</feature>
<comment type="similarity">
    <text evidence="9">Belongs to the GSP H family.</text>
</comment>
<evidence type="ECO:0000256" key="1">
    <source>
        <dbReference type="ARBA" id="ARBA00004377"/>
    </source>
</evidence>
<dbReference type="RefSeq" id="WP_284378126.1">
    <property type="nucleotide sequence ID" value="NZ_BSNM01000003.1"/>
</dbReference>